<dbReference type="Proteomes" id="UP000800093">
    <property type="component" value="Unassembled WGS sequence"/>
</dbReference>
<organism evidence="1 2">
    <name type="scientific">Lojkania enalia</name>
    <dbReference type="NCBI Taxonomy" id="147567"/>
    <lineage>
        <taxon>Eukaryota</taxon>
        <taxon>Fungi</taxon>
        <taxon>Dikarya</taxon>
        <taxon>Ascomycota</taxon>
        <taxon>Pezizomycotina</taxon>
        <taxon>Dothideomycetes</taxon>
        <taxon>Pleosporomycetidae</taxon>
        <taxon>Pleosporales</taxon>
        <taxon>Pleosporales incertae sedis</taxon>
        <taxon>Lojkania</taxon>
    </lineage>
</organism>
<gene>
    <name evidence="1" type="ORF">CC78DRAFT_203002</name>
</gene>
<dbReference type="OrthoDB" id="21072at2759"/>
<reference evidence="2" key="1">
    <citation type="journal article" date="2020" name="Stud. Mycol.">
        <title>101 Dothideomycetes genomes: A test case for predicting lifestyles and emergence of pathogens.</title>
        <authorList>
            <person name="Haridas S."/>
            <person name="Albert R."/>
            <person name="Binder M."/>
            <person name="Bloem J."/>
            <person name="LaButti K."/>
            <person name="Salamov A."/>
            <person name="Andreopoulos B."/>
            <person name="Baker S."/>
            <person name="Barry K."/>
            <person name="Bills G."/>
            <person name="Bluhm B."/>
            <person name="Cannon C."/>
            <person name="Castanera R."/>
            <person name="Culley D."/>
            <person name="Daum C."/>
            <person name="Ezra D."/>
            <person name="Gonzalez J."/>
            <person name="Henrissat B."/>
            <person name="Kuo A."/>
            <person name="Liang C."/>
            <person name="Lipzen A."/>
            <person name="Lutzoni F."/>
            <person name="Magnuson J."/>
            <person name="Mondo S."/>
            <person name="Nolan M."/>
            <person name="Ohm R."/>
            <person name="Pangilinan J."/>
            <person name="Park H.-J."/>
            <person name="Ramirez L."/>
            <person name="Alfaro M."/>
            <person name="Sun H."/>
            <person name="Tritt A."/>
            <person name="Yoshinaga Y."/>
            <person name="Zwiers L.-H."/>
            <person name="Turgeon B."/>
            <person name="Goodwin S."/>
            <person name="Spatafora J."/>
            <person name="Crous P."/>
            <person name="Grigoriev I."/>
        </authorList>
    </citation>
    <scope>NUCLEOTIDE SEQUENCE [LARGE SCALE GENOMIC DNA]</scope>
    <source>
        <strain evidence="2">CBS 304.66</strain>
    </source>
</reference>
<name>A0A9P4KAY0_9PLEO</name>
<evidence type="ECO:0000313" key="1">
    <source>
        <dbReference type="EMBL" id="KAF2265306.1"/>
    </source>
</evidence>
<sequence length="285" mass="32263">MESPLIVVEDWAMEPPVTMRYINADHDLDFLLVYKAVRTLPSHPGRGALSIIYEGVGHKYALKPCTDDFLEHFFSCAGNLADYLAVFYPHDNAITQAVWLRLLDNFQIAAKLPHNILQTQAPVCSHAGDFSKAYDEVFRFINNILTNSHDPTSCRTQNVAHSFNMVTPRRPYLGAFKFGMKPWQQFLLNGSPGFCVEGQSRRYDIEEGMEFYAGESGEKKVKQVVVPMGALGIVQKHTERMRGFVKEMAVVKEQEGDNGQAMVARFDKNVSFIMTYSSQVPILWI</sequence>
<evidence type="ECO:0000313" key="2">
    <source>
        <dbReference type="Proteomes" id="UP000800093"/>
    </source>
</evidence>
<comment type="caution">
    <text evidence="1">The sequence shown here is derived from an EMBL/GenBank/DDBJ whole genome shotgun (WGS) entry which is preliminary data.</text>
</comment>
<dbReference type="AlphaFoldDB" id="A0A9P4KAY0"/>
<dbReference type="EMBL" id="ML986608">
    <property type="protein sequence ID" value="KAF2265306.1"/>
    <property type="molecule type" value="Genomic_DNA"/>
</dbReference>
<proteinExistence type="predicted"/>
<keyword evidence="2" id="KW-1185">Reference proteome</keyword>
<accession>A0A9P4KAY0</accession>
<protein>
    <submittedName>
        <fullName evidence="1">Uncharacterized protein</fullName>
    </submittedName>
</protein>